<comment type="caution">
    <text evidence="1">The sequence shown here is derived from an EMBL/GenBank/DDBJ whole genome shotgun (WGS) entry which is preliminary data.</text>
</comment>
<proteinExistence type="predicted"/>
<reference evidence="1 2" key="1">
    <citation type="journal article" date="2020" name="Mol. Biol. Evol.">
        <title>Distinct Expression and Methylation Patterns for Genes with Different Fates following a Single Whole-Genome Duplication in Flowering Plants.</title>
        <authorList>
            <person name="Shi T."/>
            <person name="Rahmani R.S."/>
            <person name="Gugger P.F."/>
            <person name="Wang M."/>
            <person name="Li H."/>
            <person name="Zhang Y."/>
            <person name="Li Z."/>
            <person name="Wang Q."/>
            <person name="Van de Peer Y."/>
            <person name="Marchal K."/>
            <person name="Chen J."/>
        </authorList>
    </citation>
    <scope>NUCLEOTIDE SEQUENCE [LARGE SCALE GENOMIC DNA]</scope>
    <source>
        <tissue evidence="1">Leaf</tissue>
    </source>
</reference>
<evidence type="ECO:0000313" key="2">
    <source>
        <dbReference type="Proteomes" id="UP000607653"/>
    </source>
</evidence>
<accession>A0A822XJ03</accession>
<dbReference type="AlphaFoldDB" id="A0A822XJ03"/>
<dbReference type="EMBL" id="DUZY01000001">
    <property type="protein sequence ID" value="DAD19683.1"/>
    <property type="molecule type" value="Genomic_DNA"/>
</dbReference>
<evidence type="ECO:0000313" key="1">
    <source>
        <dbReference type="EMBL" id="DAD19683.1"/>
    </source>
</evidence>
<protein>
    <submittedName>
        <fullName evidence="1">Uncharacterized protein</fullName>
    </submittedName>
</protein>
<dbReference type="Proteomes" id="UP000607653">
    <property type="component" value="Unassembled WGS sequence"/>
</dbReference>
<organism evidence="1 2">
    <name type="scientific">Nelumbo nucifera</name>
    <name type="common">Sacred lotus</name>
    <dbReference type="NCBI Taxonomy" id="4432"/>
    <lineage>
        <taxon>Eukaryota</taxon>
        <taxon>Viridiplantae</taxon>
        <taxon>Streptophyta</taxon>
        <taxon>Embryophyta</taxon>
        <taxon>Tracheophyta</taxon>
        <taxon>Spermatophyta</taxon>
        <taxon>Magnoliopsida</taxon>
        <taxon>Proteales</taxon>
        <taxon>Nelumbonaceae</taxon>
        <taxon>Nelumbo</taxon>
    </lineage>
</organism>
<keyword evidence="2" id="KW-1185">Reference proteome</keyword>
<gene>
    <name evidence="1" type="ORF">HUJ06_021146</name>
</gene>
<name>A0A822XJ03_NELNU</name>
<sequence length="75" mass="8695">MAYVCLDPSWNLSYDGPQLYLSDNHKLFSTGQCKKTSMIKKFYLRTVGVGPLEQFFHRTGFIQDRQSDKTQFLAP</sequence>